<dbReference type="VEuPathDB" id="GiardiaDB:SS50377_23524"/>
<protein>
    <submittedName>
        <fullName evidence="4">Ribosomal protein L27</fullName>
    </submittedName>
</protein>
<dbReference type="GO" id="GO:1990904">
    <property type="term" value="C:ribonucleoprotein complex"/>
    <property type="evidence" value="ECO:0007669"/>
    <property type="project" value="UniProtKB-KW"/>
</dbReference>
<dbReference type="InterPro" id="IPR041991">
    <property type="entry name" value="Ribosomal_eL27_KOW"/>
</dbReference>
<dbReference type="Pfam" id="PF01777">
    <property type="entry name" value="Ribosomal_L27e"/>
    <property type="match status" value="1"/>
</dbReference>
<evidence type="ECO:0000313" key="4">
    <source>
        <dbReference type="EMBL" id="EST48508.1"/>
    </source>
</evidence>
<dbReference type="SUPFAM" id="SSF50104">
    <property type="entry name" value="Translation proteins SH3-like domain"/>
    <property type="match status" value="1"/>
</dbReference>
<evidence type="ECO:0000313" key="5">
    <source>
        <dbReference type="EMBL" id="KAH0573589.1"/>
    </source>
</evidence>
<dbReference type="OrthoDB" id="2365484at2759"/>
<comment type="similarity">
    <text evidence="1">Belongs to the eukaryotic ribosomal protein eL27 family.</text>
</comment>
<evidence type="ECO:0000256" key="2">
    <source>
        <dbReference type="ARBA" id="ARBA00022980"/>
    </source>
</evidence>
<evidence type="ECO:0000256" key="1">
    <source>
        <dbReference type="ARBA" id="ARBA00009124"/>
    </source>
</evidence>
<reference evidence="4 5" key="1">
    <citation type="journal article" date="2014" name="PLoS Genet.">
        <title>The Genome of Spironucleus salmonicida Highlights a Fish Pathogen Adapted to Fluctuating Environments.</title>
        <authorList>
            <person name="Xu F."/>
            <person name="Jerlstrom-Hultqvist J."/>
            <person name="Einarsson E."/>
            <person name="Astvaldsson A."/>
            <person name="Svard S.G."/>
            <person name="Andersson J.O."/>
        </authorList>
    </citation>
    <scope>NUCLEOTIDE SEQUENCE</scope>
    <source>
        <strain evidence="5">ATCC 50377</strain>
    </source>
</reference>
<reference evidence="5" key="2">
    <citation type="submission" date="2020-12" db="EMBL/GenBank/DDBJ databases">
        <title>New Spironucleus salmonicida genome in near-complete chromosomes.</title>
        <authorList>
            <person name="Xu F."/>
            <person name="Kurt Z."/>
            <person name="Jimenez-Gonzalez A."/>
            <person name="Astvaldsson A."/>
            <person name="Andersson J.O."/>
            <person name="Svard S.G."/>
        </authorList>
    </citation>
    <scope>NUCLEOTIDE SEQUENCE</scope>
    <source>
        <strain evidence="5">ATCC 50377</strain>
    </source>
</reference>
<dbReference type="InterPro" id="IPR038655">
    <property type="entry name" value="Ribosomal_eL27_sf"/>
</dbReference>
<dbReference type="Gene3D" id="2.30.30.770">
    <property type="match status" value="1"/>
</dbReference>
<organism evidence="4">
    <name type="scientific">Spironucleus salmonicida</name>
    <dbReference type="NCBI Taxonomy" id="348837"/>
    <lineage>
        <taxon>Eukaryota</taxon>
        <taxon>Metamonada</taxon>
        <taxon>Diplomonadida</taxon>
        <taxon>Hexamitidae</taxon>
        <taxon>Hexamitinae</taxon>
        <taxon>Spironucleus</taxon>
    </lineage>
</organism>
<proteinExistence type="inferred from homology"/>
<dbReference type="PANTHER" id="PTHR10497">
    <property type="entry name" value="60S RIBOSOMAL PROTEIN L27"/>
    <property type="match status" value="1"/>
</dbReference>
<dbReference type="GO" id="GO:0005840">
    <property type="term" value="C:ribosome"/>
    <property type="evidence" value="ECO:0007669"/>
    <property type="project" value="UniProtKB-KW"/>
</dbReference>
<dbReference type="InterPro" id="IPR001141">
    <property type="entry name" value="Ribosomal_eL27"/>
</dbReference>
<keyword evidence="2 4" id="KW-0689">Ribosomal protein</keyword>
<dbReference type="EMBL" id="KI545981">
    <property type="protein sequence ID" value="EST48508.1"/>
    <property type="molecule type" value="Genomic_DNA"/>
</dbReference>
<dbReference type="InterPro" id="IPR008991">
    <property type="entry name" value="Translation_prot_SH3-like_sf"/>
</dbReference>
<dbReference type="CDD" id="cd06090">
    <property type="entry name" value="KOW_RPL27"/>
    <property type="match status" value="1"/>
</dbReference>
<accession>V6LW83</accession>
<gene>
    <name evidence="4" type="ORF">SS50377_11118</name>
    <name evidence="5" type="ORF">SS50377_23524</name>
</gene>
<keyword evidence="6" id="KW-1185">Reference proteome</keyword>
<name>V6LW83_9EUKA</name>
<evidence type="ECO:0000256" key="3">
    <source>
        <dbReference type="ARBA" id="ARBA00023274"/>
    </source>
</evidence>
<dbReference type="GO" id="GO:0006412">
    <property type="term" value="P:translation"/>
    <property type="evidence" value="ECO:0007669"/>
    <property type="project" value="InterPro"/>
</dbReference>
<dbReference type="GO" id="GO:0003735">
    <property type="term" value="F:structural constituent of ribosome"/>
    <property type="evidence" value="ECO:0007669"/>
    <property type="project" value="InterPro"/>
</dbReference>
<dbReference type="Proteomes" id="UP000018208">
    <property type="component" value="Unassembled WGS sequence"/>
</dbReference>
<dbReference type="EMBL" id="AUWU02000004">
    <property type="protein sequence ID" value="KAH0573589.1"/>
    <property type="molecule type" value="Genomic_DNA"/>
</dbReference>
<evidence type="ECO:0000313" key="6">
    <source>
        <dbReference type="Proteomes" id="UP000018208"/>
    </source>
</evidence>
<dbReference type="AlphaFoldDB" id="V6LW83"/>
<keyword evidence="3" id="KW-0687">Ribonucleoprotein</keyword>
<sequence length="127" mass="14271">MSNIFKVGSVVVILQGRQAGKKAVVISLNAGHVLVAGMNTFPKAVLPSHTVKQAEKRSKFTTFVKSYNPKHLMPTRYTHKHTLQQQVKTDMLKDKAQKEKAVKKIQEAFESDFLGGSDSWLFKKLPF</sequence>